<dbReference type="InterPro" id="IPR044731">
    <property type="entry name" value="BDH-like"/>
</dbReference>
<proteinExistence type="predicted"/>
<gene>
    <name evidence="4" type="ORF">ACFQ5J_00590</name>
</gene>
<dbReference type="Gene3D" id="3.40.50.1970">
    <property type="match status" value="1"/>
</dbReference>
<evidence type="ECO:0000256" key="1">
    <source>
        <dbReference type="ARBA" id="ARBA00023002"/>
    </source>
</evidence>
<dbReference type="Pfam" id="PF25137">
    <property type="entry name" value="ADH_Fe_C"/>
    <property type="match status" value="1"/>
</dbReference>
<name>A0ABW4E192_9LACO</name>
<evidence type="ECO:0000313" key="5">
    <source>
        <dbReference type="Proteomes" id="UP001597252"/>
    </source>
</evidence>
<accession>A0ABW4E192</accession>
<dbReference type="Proteomes" id="UP001597252">
    <property type="component" value="Unassembled WGS sequence"/>
</dbReference>
<dbReference type="PANTHER" id="PTHR43633:SF1">
    <property type="entry name" value="ALCOHOL DEHYDROGENASE YQHD"/>
    <property type="match status" value="1"/>
</dbReference>
<dbReference type="PANTHER" id="PTHR43633">
    <property type="entry name" value="ALCOHOL DEHYDROGENASE YQHD"/>
    <property type="match status" value="1"/>
</dbReference>
<dbReference type="GO" id="GO:0016491">
    <property type="term" value="F:oxidoreductase activity"/>
    <property type="evidence" value="ECO:0007669"/>
    <property type="project" value="UniProtKB-KW"/>
</dbReference>
<evidence type="ECO:0000313" key="4">
    <source>
        <dbReference type="EMBL" id="MFD1483744.1"/>
    </source>
</evidence>
<feature type="domain" description="Fe-containing alcohol dehydrogenase-like C-terminal" evidence="3">
    <location>
        <begin position="185"/>
        <end position="386"/>
    </location>
</feature>
<sequence length="392" mass="42126">MEDFIYHNPTEIRFGDHLDNELTDTLAQFGHRVLLVYGGHSIKHNGLYHRVLDLLADFEVQELGGVAPNPKIDSVRAGQKLAQNVDVVLAVGGGSVVDCAKVIAMAAHYPDDPWQLVVDRDLAAKQSMLPVVDILTLAATGSEMNINAVISDPSQHLKVGARCPHGPNVSFLDPALTTTVPASQTAAGSMDIFSHLCEQYFDRAWPNDASQGMIEGLMRTVITWAPVAIAAPDNLNARSNLMWTATAALNGMVGAGTVNHWSCHAMEHQLSAVYDVTHGVGLGILTPRWMQYVLDHDTSTAALFARFGHRVWDLPTTGPLVKQAQAAIAATATWIAALGFGMTLPAIGIPDTTHFTEMAQVAAANGLDHAYYPLDANAVVKIYQACMTPGLH</sequence>
<dbReference type="EMBL" id="JBHTON010000001">
    <property type="protein sequence ID" value="MFD1483744.1"/>
    <property type="molecule type" value="Genomic_DNA"/>
</dbReference>
<keyword evidence="1 4" id="KW-0560">Oxidoreductase</keyword>
<organism evidence="4 5">
    <name type="scientific">Lacticaseibacillus baoqingensis</name>
    <dbReference type="NCBI Taxonomy" id="2486013"/>
    <lineage>
        <taxon>Bacteria</taxon>
        <taxon>Bacillati</taxon>
        <taxon>Bacillota</taxon>
        <taxon>Bacilli</taxon>
        <taxon>Lactobacillales</taxon>
        <taxon>Lactobacillaceae</taxon>
        <taxon>Lacticaseibacillus</taxon>
    </lineage>
</organism>
<keyword evidence="5" id="KW-1185">Reference proteome</keyword>
<comment type="caution">
    <text evidence="4">The sequence shown here is derived from an EMBL/GenBank/DDBJ whole genome shotgun (WGS) entry which is preliminary data.</text>
</comment>
<dbReference type="SUPFAM" id="SSF56796">
    <property type="entry name" value="Dehydroquinate synthase-like"/>
    <property type="match status" value="1"/>
</dbReference>
<dbReference type="PROSITE" id="PS00913">
    <property type="entry name" value="ADH_IRON_1"/>
    <property type="match status" value="1"/>
</dbReference>
<dbReference type="EC" id="1.1.1.-" evidence="4"/>
<dbReference type="InterPro" id="IPR056798">
    <property type="entry name" value="ADH_Fe_C"/>
</dbReference>
<dbReference type="CDD" id="cd08187">
    <property type="entry name" value="BDH"/>
    <property type="match status" value="1"/>
</dbReference>
<reference evidence="5" key="1">
    <citation type="journal article" date="2019" name="Int. J. Syst. Evol. Microbiol.">
        <title>The Global Catalogue of Microorganisms (GCM) 10K type strain sequencing project: providing services to taxonomists for standard genome sequencing and annotation.</title>
        <authorList>
            <consortium name="The Broad Institute Genomics Platform"/>
            <consortium name="The Broad Institute Genome Sequencing Center for Infectious Disease"/>
            <person name="Wu L."/>
            <person name="Ma J."/>
        </authorList>
    </citation>
    <scope>NUCLEOTIDE SEQUENCE [LARGE SCALE GENOMIC DNA]</scope>
    <source>
        <strain evidence="5">CCM 8903</strain>
    </source>
</reference>
<evidence type="ECO:0000259" key="3">
    <source>
        <dbReference type="Pfam" id="PF25137"/>
    </source>
</evidence>
<dbReference type="PROSITE" id="PS00060">
    <property type="entry name" value="ADH_IRON_2"/>
    <property type="match status" value="1"/>
</dbReference>
<feature type="domain" description="Alcohol dehydrogenase iron-type/glycerol dehydrogenase GldA" evidence="2">
    <location>
        <begin position="9"/>
        <end position="174"/>
    </location>
</feature>
<protein>
    <submittedName>
        <fullName evidence="4">Iron-containing alcohol dehydrogenase</fullName>
        <ecNumber evidence="4">1.1.1.-</ecNumber>
    </submittedName>
</protein>
<dbReference type="InterPro" id="IPR018211">
    <property type="entry name" value="ADH_Fe_CS"/>
</dbReference>
<evidence type="ECO:0000259" key="2">
    <source>
        <dbReference type="Pfam" id="PF00465"/>
    </source>
</evidence>
<dbReference type="Pfam" id="PF00465">
    <property type="entry name" value="Fe-ADH"/>
    <property type="match status" value="1"/>
</dbReference>
<dbReference type="RefSeq" id="WP_125750420.1">
    <property type="nucleotide sequence ID" value="NZ_JBHTON010000001.1"/>
</dbReference>
<dbReference type="InterPro" id="IPR001670">
    <property type="entry name" value="ADH_Fe/GldA"/>
</dbReference>
<dbReference type="Gene3D" id="1.20.1090.10">
    <property type="entry name" value="Dehydroquinate synthase-like - alpha domain"/>
    <property type="match status" value="1"/>
</dbReference>